<organism evidence="2 3">
    <name type="scientific">Ephemerocybe angulata</name>
    <dbReference type="NCBI Taxonomy" id="980116"/>
    <lineage>
        <taxon>Eukaryota</taxon>
        <taxon>Fungi</taxon>
        <taxon>Dikarya</taxon>
        <taxon>Basidiomycota</taxon>
        <taxon>Agaricomycotina</taxon>
        <taxon>Agaricomycetes</taxon>
        <taxon>Agaricomycetidae</taxon>
        <taxon>Agaricales</taxon>
        <taxon>Agaricineae</taxon>
        <taxon>Psathyrellaceae</taxon>
        <taxon>Ephemerocybe</taxon>
    </lineage>
</organism>
<sequence length="399" mass="43640">MRETNYLAAGIEPQAGGYEGSQAIGTARQPAQFSGGGTDLPTTPPLSPGSSICGAPAETIRPSEVPDLPHFICSSTRIRHLGSDPFESRKACPRRSEKPDFANARLGQIVHEGWIGADRGEQNEPARRPPSMADEAQVLQGGFVDASGRYDARVYLHRNPIRPTNLYANFKQSAPGTPGHSTSSSSASTRDNRKDGTQEELRKRFNRLSEEQRRLLAERGLIETPQYQSLLAQLVERVTSNDEFIPIELHFGRFHRDDPSWKEFTQHFPLSPSPPTKPQPSNPSTSAPAFWLAPRSSITISAPAASATGSTSTHTPPFTSVSMPTVGLEACYFISVILDDTSGVLAVVWWPPLPIYNPAYARCEAIARIIAVIIIVKSFYAVDRGVWKSRRIAHGMAGR</sequence>
<dbReference type="Proteomes" id="UP000521943">
    <property type="component" value="Unassembled WGS sequence"/>
</dbReference>
<dbReference type="EMBL" id="JACGCI010000021">
    <property type="protein sequence ID" value="KAF6757835.1"/>
    <property type="molecule type" value="Genomic_DNA"/>
</dbReference>
<feature type="compositionally biased region" description="Pro residues" evidence="1">
    <location>
        <begin position="271"/>
        <end position="281"/>
    </location>
</feature>
<evidence type="ECO:0000256" key="1">
    <source>
        <dbReference type="SAM" id="MobiDB-lite"/>
    </source>
</evidence>
<keyword evidence="3" id="KW-1185">Reference proteome</keyword>
<comment type="caution">
    <text evidence="2">The sequence shown here is derived from an EMBL/GenBank/DDBJ whole genome shotgun (WGS) entry which is preliminary data.</text>
</comment>
<proteinExistence type="predicted"/>
<name>A0A8H6M7L7_9AGAR</name>
<feature type="region of interest" description="Disordered" evidence="1">
    <location>
        <begin position="168"/>
        <end position="200"/>
    </location>
</feature>
<feature type="region of interest" description="Disordered" evidence="1">
    <location>
        <begin position="265"/>
        <end position="286"/>
    </location>
</feature>
<gene>
    <name evidence="2" type="ORF">DFP72DRAFT_845753</name>
</gene>
<evidence type="ECO:0000313" key="3">
    <source>
        <dbReference type="Proteomes" id="UP000521943"/>
    </source>
</evidence>
<accession>A0A8H6M7L7</accession>
<dbReference type="AlphaFoldDB" id="A0A8H6M7L7"/>
<protein>
    <submittedName>
        <fullName evidence="2">Uncharacterized protein</fullName>
    </submittedName>
</protein>
<reference evidence="2 3" key="1">
    <citation type="submission" date="2020-07" db="EMBL/GenBank/DDBJ databases">
        <title>Comparative genomics of pyrophilous fungi reveals a link between fire events and developmental genes.</title>
        <authorList>
            <consortium name="DOE Joint Genome Institute"/>
            <person name="Steindorff A.S."/>
            <person name="Carver A."/>
            <person name="Calhoun S."/>
            <person name="Stillman K."/>
            <person name="Liu H."/>
            <person name="Lipzen A."/>
            <person name="Pangilinan J."/>
            <person name="Labutti K."/>
            <person name="Bruns T.D."/>
            <person name="Grigoriev I.V."/>
        </authorList>
    </citation>
    <scope>NUCLEOTIDE SEQUENCE [LARGE SCALE GENOMIC DNA]</scope>
    <source>
        <strain evidence="2 3">CBS 144469</strain>
    </source>
</reference>
<feature type="compositionally biased region" description="Low complexity" evidence="1">
    <location>
        <begin position="173"/>
        <end position="188"/>
    </location>
</feature>
<feature type="region of interest" description="Disordered" evidence="1">
    <location>
        <begin position="1"/>
        <end position="21"/>
    </location>
</feature>
<evidence type="ECO:0000313" key="2">
    <source>
        <dbReference type="EMBL" id="KAF6757835.1"/>
    </source>
</evidence>
<feature type="compositionally biased region" description="Basic and acidic residues" evidence="1">
    <location>
        <begin position="190"/>
        <end position="200"/>
    </location>
</feature>